<dbReference type="SMART" id="SM00342">
    <property type="entry name" value="HTH_ARAC"/>
    <property type="match status" value="1"/>
</dbReference>
<feature type="domain" description="HTH araC/xylS-type" evidence="3">
    <location>
        <begin position="217"/>
        <end position="315"/>
    </location>
</feature>
<evidence type="ECO:0000256" key="2">
    <source>
        <dbReference type="ARBA" id="ARBA00023163"/>
    </source>
</evidence>
<organism evidence="4 5">
    <name type="scientific">Paraburkholderia ultramafica</name>
    <dbReference type="NCBI Taxonomy" id="1544867"/>
    <lineage>
        <taxon>Bacteria</taxon>
        <taxon>Pseudomonadati</taxon>
        <taxon>Pseudomonadota</taxon>
        <taxon>Betaproteobacteria</taxon>
        <taxon>Burkholderiales</taxon>
        <taxon>Burkholderiaceae</taxon>
        <taxon>Paraburkholderia</taxon>
    </lineage>
</organism>
<dbReference type="Gene3D" id="1.10.10.60">
    <property type="entry name" value="Homeodomain-like"/>
    <property type="match status" value="1"/>
</dbReference>
<dbReference type="Proteomes" id="UP000494365">
    <property type="component" value="Unassembled WGS sequence"/>
</dbReference>
<dbReference type="SUPFAM" id="SSF52317">
    <property type="entry name" value="Class I glutamine amidotransferase-like"/>
    <property type="match status" value="1"/>
</dbReference>
<dbReference type="GO" id="GO:0043565">
    <property type="term" value="F:sequence-specific DNA binding"/>
    <property type="evidence" value="ECO:0007669"/>
    <property type="project" value="InterPro"/>
</dbReference>
<protein>
    <submittedName>
        <fullName evidence="4">HTH-type transcriptional regulator CdhR</fullName>
    </submittedName>
</protein>
<accession>A0A6S7AYJ3</accession>
<dbReference type="GO" id="GO:0003700">
    <property type="term" value="F:DNA-binding transcription factor activity"/>
    <property type="evidence" value="ECO:0007669"/>
    <property type="project" value="InterPro"/>
</dbReference>
<name>A0A6S7AYJ3_9BURK</name>
<dbReference type="AlphaFoldDB" id="A0A6S7AYJ3"/>
<dbReference type="InterPro" id="IPR018060">
    <property type="entry name" value="HTH_AraC"/>
</dbReference>
<keyword evidence="1" id="KW-0805">Transcription regulation</keyword>
<dbReference type="PANTHER" id="PTHR43130">
    <property type="entry name" value="ARAC-FAMILY TRANSCRIPTIONAL REGULATOR"/>
    <property type="match status" value="1"/>
</dbReference>
<keyword evidence="5" id="KW-1185">Reference proteome</keyword>
<evidence type="ECO:0000259" key="3">
    <source>
        <dbReference type="PROSITE" id="PS01124"/>
    </source>
</evidence>
<evidence type="ECO:0000313" key="5">
    <source>
        <dbReference type="Proteomes" id="UP000494365"/>
    </source>
</evidence>
<dbReference type="InterPro" id="IPR002818">
    <property type="entry name" value="DJ-1/PfpI"/>
</dbReference>
<dbReference type="Pfam" id="PF01965">
    <property type="entry name" value="DJ-1_PfpI"/>
    <property type="match status" value="1"/>
</dbReference>
<dbReference type="InterPro" id="IPR052158">
    <property type="entry name" value="INH-QAR"/>
</dbReference>
<evidence type="ECO:0000313" key="4">
    <source>
        <dbReference type="EMBL" id="CAB3779590.1"/>
    </source>
</evidence>
<dbReference type="SUPFAM" id="SSF46689">
    <property type="entry name" value="Homeodomain-like"/>
    <property type="match status" value="2"/>
</dbReference>
<dbReference type="RefSeq" id="WP_175148331.1">
    <property type="nucleotide sequence ID" value="NZ_CADIKK010000003.1"/>
</dbReference>
<keyword evidence="2" id="KW-0804">Transcription</keyword>
<dbReference type="InterPro" id="IPR009057">
    <property type="entry name" value="Homeodomain-like_sf"/>
</dbReference>
<dbReference type="CDD" id="cd03137">
    <property type="entry name" value="GATase1_AraC_1"/>
    <property type="match status" value="1"/>
</dbReference>
<dbReference type="PANTHER" id="PTHR43130:SF3">
    <property type="entry name" value="HTH-TYPE TRANSCRIPTIONAL REGULATOR RV1931C"/>
    <property type="match status" value="1"/>
</dbReference>
<gene>
    <name evidence="4" type="primary">cdhR_1</name>
    <name evidence="4" type="ORF">LMG28614_00878</name>
</gene>
<dbReference type="InterPro" id="IPR029062">
    <property type="entry name" value="Class_I_gatase-like"/>
</dbReference>
<sequence>MRSVAIGIFPGVQALDVAGPVDVFAETNNFVPSKDAYKITLVSSEAGAVRASNGTRLFADLSCEDARERYDTALVAGGPGLPVEAPDASLLGWLIHVAAKCERYGSICTGSFALGHAGLLDERHVTTHWQNAPQLAQQFPRAKVELDRIYIRDERLVTSAGVTAGIDVALALVAEDHGPQVSLAVAKRLVVFAQRRGGQSQFSPYLSAPVDETSPVSRVQAYVMEHVGAPLSVGKLAEVASMSERNFARTFVGLAGMTPHEFVERARVDAARNALESSDKPLKAVAYDCGFGTADRMRLVFTRRLGVSPNSYRTSFRKIS</sequence>
<reference evidence="4 5" key="1">
    <citation type="submission" date="2020-04" db="EMBL/GenBank/DDBJ databases">
        <authorList>
            <person name="De Canck E."/>
        </authorList>
    </citation>
    <scope>NUCLEOTIDE SEQUENCE [LARGE SCALE GENOMIC DNA]</scope>
    <source>
        <strain evidence="4 5">LMG 28614</strain>
    </source>
</reference>
<dbReference type="PROSITE" id="PS01124">
    <property type="entry name" value="HTH_ARAC_FAMILY_2"/>
    <property type="match status" value="1"/>
</dbReference>
<dbReference type="EMBL" id="CADIKK010000003">
    <property type="protein sequence ID" value="CAB3779590.1"/>
    <property type="molecule type" value="Genomic_DNA"/>
</dbReference>
<dbReference type="Gene3D" id="3.40.50.880">
    <property type="match status" value="1"/>
</dbReference>
<proteinExistence type="predicted"/>
<evidence type="ECO:0000256" key="1">
    <source>
        <dbReference type="ARBA" id="ARBA00023015"/>
    </source>
</evidence>
<dbReference type="Pfam" id="PF12833">
    <property type="entry name" value="HTH_18"/>
    <property type="match status" value="1"/>
</dbReference>